<organism evidence="6 7">
    <name type="scientific">Azospirillum picis</name>
    <dbReference type="NCBI Taxonomy" id="488438"/>
    <lineage>
        <taxon>Bacteria</taxon>
        <taxon>Pseudomonadati</taxon>
        <taxon>Pseudomonadota</taxon>
        <taxon>Alphaproteobacteria</taxon>
        <taxon>Rhodospirillales</taxon>
        <taxon>Azospirillaceae</taxon>
        <taxon>Azospirillum</taxon>
    </lineage>
</organism>
<dbReference type="InterPro" id="IPR038722">
    <property type="entry name" value="Ner_HTH_dom"/>
</dbReference>
<evidence type="ECO:0000256" key="3">
    <source>
        <dbReference type="ARBA" id="ARBA00023125"/>
    </source>
</evidence>
<evidence type="ECO:0000313" key="6">
    <source>
        <dbReference type="EMBL" id="MDQ0535101.1"/>
    </source>
</evidence>
<reference evidence="6 7" key="1">
    <citation type="submission" date="2023-07" db="EMBL/GenBank/DDBJ databases">
        <title>Genomic Encyclopedia of Type Strains, Phase IV (KMG-IV): sequencing the most valuable type-strain genomes for metagenomic binning, comparative biology and taxonomic classification.</title>
        <authorList>
            <person name="Goeker M."/>
        </authorList>
    </citation>
    <scope>NUCLEOTIDE SEQUENCE [LARGE SCALE GENOMIC DNA]</scope>
    <source>
        <strain evidence="6 7">DSM 19922</strain>
    </source>
</reference>
<keyword evidence="3" id="KW-0238">DNA-binding</keyword>
<evidence type="ECO:0000256" key="2">
    <source>
        <dbReference type="ARBA" id="ARBA00023015"/>
    </source>
</evidence>
<sequence>MSIEANVMTRQNDVPSDPLARREWVLARLKRRGTSLRKIALELGVSPQAAAQALMLPSVRLEEALAGALEIEVHRLFPERYRADGTRIARTRPPDRRVA</sequence>
<dbReference type="SUPFAM" id="SSF47413">
    <property type="entry name" value="lambda repressor-like DNA-binding domains"/>
    <property type="match status" value="1"/>
</dbReference>
<comment type="similarity">
    <text evidence="1">Belongs to the ner transcriptional regulatory family.</text>
</comment>
<evidence type="ECO:0000313" key="7">
    <source>
        <dbReference type="Proteomes" id="UP001244552"/>
    </source>
</evidence>
<feature type="domain" description="Ner winged helix-turn-helix DNA-binding" evidence="5">
    <location>
        <begin position="25"/>
        <end position="90"/>
    </location>
</feature>
<gene>
    <name evidence="6" type="ORF">QO018_003979</name>
</gene>
<accession>A0ABU0MNX4</accession>
<keyword evidence="4" id="KW-0804">Transcription</keyword>
<evidence type="ECO:0000256" key="1">
    <source>
        <dbReference type="ARBA" id="ARBA00006157"/>
    </source>
</evidence>
<evidence type="ECO:0000256" key="4">
    <source>
        <dbReference type="ARBA" id="ARBA00023163"/>
    </source>
</evidence>
<dbReference type="Proteomes" id="UP001244552">
    <property type="component" value="Unassembled WGS sequence"/>
</dbReference>
<protein>
    <submittedName>
        <fullName evidence="6">Lambda repressor-like predicted transcriptional regulator</fullName>
    </submittedName>
</protein>
<evidence type="ECO:0000259" key="5">
    <source>
        <dbReference type="Pfam" id="PF13693"/>
    </source>
</evidence>
<name>A0ABU0MNX4_9PROT</name>
<dbReference type="Gene3D" id="1.10.260.40">
    <property type="entry name" value="lambda repressor-like DNA-binding domains"/>
    <property type="match status" value="1"/>
</dbReference>
<comment type="caution">
    <text evidence="6">The sequence shown here is derived from an EMBL/GenBank/DDBJ whole genome shotgun (WGS) entry which is preliminary data.</text>
</comment>
<proteinExistence type="inferred from homology"/>
<keyword evidence="2" id="KW-0805">Transcription regulation</keyword>
<keyword evidence="7" id="KW-1185">Reference proteome</keyword>
<dbReference type="InterPro" id="IPR010982">
    <property type="entry name" value="Lambda_DNA-bd_dom_sf"/>
</dbReference>
<dbReference type="Pfam" id="PF13693">
    <property type="entry name" value="HTH_35"/>
    <property type="match status" value="1"/>
</dbReference>
<dbReference type="EMBL" id="JAUSVU010000016">
    <property type="protein sequence ID" value="MDQ0535101.1"/>
    <property type="molecule type" value="Genomic_DNA"/>
</dbReference>
<dbReference type="RefSeq" id="WP_209985124.1">
    <property type="nucleotide sequence ID" value="NZ_JAGINO010000016.1"/>
</dbReference>